<evidence type="ECO:0000313" key="6">
    <source>
        <dbReference type="Proteomes" id="UP000015105"/>
    </source>
</evidence>
<keyword evidence="6" id="KW-1185">Reference proteome</keyword>
<evidence type="ECO:0000256" key="3">
    <source>
        <dbReference type="ARBA" id="ARBA00023136"/>
    </source>
</evidence>
<keyword evidence="2" id="KW-0723">Serine/threonine-protein kinase</keyword>
<dbReference type="EnsemblPlants" id="AET1Gv20340900.1">
    <property type="protein sequence ID" value="AET1Gv20340900.1"/>
    <property type="gene ID" value="AET1Gv20340900"/>
</dbReference>
<dbReference type="Proteomes" id="UP000015105">
    <property type="component" value="Chromosome 1D"/>
</dbReference>
<reference evidence="5" key="4">
    <citation type="submission" date="2019-03" db="UniProtKB">
        <authorList>
            <consortium name="EnsemblPlants"/>
        </authorList>
    </citation>
    <scope>IDENTIFICATION</scope>
</reference>
<dbReference type="GO" id="GO:0005524">
    <property type="term" value="F:ATP binding"/>
    <property type="evidence" value="ECO:0007669"/>
    <property type="project" value="InterPro"/>
</dbReference>
<proteinExistence type="predicted"/>
<dbReference type="Pfam" id="PF07714">
    <property type="entry name" value="PK_Tyr_Ser-Thr"/>
    <property type="match status" value="1"/>
</dbReference>
<dbReference type="InterPro" id="IPR000719">
    <property type="entry name" value="Prot_kinase_dom"/>
</dbReference>
<dbReference type="SUPFAM" id="SSF56112">
    <property type="entry name" value="Protein kinase-like (PK-like)"/>
    <property type="match status" value="1"/>
</dbReference>
<keyword evidence="2" id="KW-0808">Transferase</keyword>
<comment type="subcellular location">
    <subcellularLocation>
        <location evidence="1">Membrane</location>
    </subcellularLocation>
</comment>
<name>A0A452Y927_AEGTS</name>
<dbReference type="InterPro" id="IPR011009">
    <property type="entry name" value="Kinase-like_dom_sf"/>
</dbReference>
<accession>A0A452Y927</accession>
<feature type="domain" description="Protein kinase" evidence="4">
    <location>
        <begin position="1"/>
        <end position="97"/>
    </location>
</feature>
<dbReference type="PANTHER" id="PTHR47985">
    <property type="entry name" value="OS07G0668900 PROTEIN"/>
    <property type="match status" value="1"/>
</dbReference>
<organism evidence="5 6">
    <name type="scientific">Aegilops tauschii subsp. strangulata</name>
    <name type="common">Goatgrass</name>
    <dbReference type="NCBI Taxonomy" id="200361"/>
    <lineage>
        <taxon>Eukaryota</taxon>
        <taxon>Viridiplantae</taxon>
        <taxon>Streptophyta</taxon>
        <taxon>Embryophyta</taxon>
        <taxon>Tracheophyta</taxon>
        <taxon>Spermatophyta</taxon>
        <taxon>Magnoliopsida</taxon>
        <taxon>Liliopsida</taxon>
        <taxon>Poales</taxon>
        <taxon>Poaceae</taxon>
        <taxon>BOP clade</taxon>
        <taxon>Pooideae</taxon>
        <taxon>Triticodae</taxon>
        <taxon>Triticeae</taxon>
        <taxon>Triticinae</taxon>
        <taxon>Aegilops</taxon>
    </lineage>
</organism>
<dbReference type="Gene3D" id="1.10.510.10">
    <property type="entry name" value="Transferase(Phosphotransferase) domain 1"/>
    <property type="match status" value="1"/>
</dbReference>
<dbReference type="GO" id="GO:0016020">
    <property type="term" value="C:membrane"/>
    <property type="evidence" value="ECO:0007669"/>
    <property type="project" value="UniProtKB-SubCell"/>
</dbReference>
<reference evidence="6" key="1">
    <citation type="journal article" date="2014" name="Science">
        <title>Ancient hybridizations among the ancestral genomes of bread wheat.</title>
        <authorList>
            <consortium name="International Wheat Genome Sequencing Consortium,"/>
            <person name="Marcussen T."/>
            <person name="Sandve S.R."/>
            <person name="Heier L."/>
            <person name="Spannagl M."/>
            <person name="Pfeifer M."/>
            <person name="Jakobsen K.S."/>
            <person name="Wulff B.B."/>
            <person name="Steuernagel B."/>
            <person name="Mayer K.F."/>
            <person name="Olsen O.A."/>
        </authorList>
    </citation>
    <scope>NUCLEOTIDE SEQUENCE [LARGE SCALE GENOMIC DNA]</scope>
    <source>
        <strain evidence="6">cv. AL8/78</strain>
    </source>
</reference>
<reference evidence="5" key="5">
    <citation type="journal article" date="2021" name="G3 (Bethesda)">
        <title>Aegilops tauschii genome assembly Aet v5.0 features greater sequence contiguity and improved annotation.</title>
        <authorList>
            <person name="Wang L."/>
            <person name="Zhu T."/>
            <person name="Rodriguez J.C."/>
            <person name="Deal K.R."/>
            <person name="Dubcovsky J."/>
            <person name="McGuire P.E."/>
            <person name="Lux T."/>
            <person name="Spannagl M."/>
            <person name="Mayer K.F.X."/>
            <person name="Baldrich P."/>
            <person name="Meyers B.C."/>
            <person name="Huo N."/>
            <person name="Gu Y.Q."/>
            <person name="Zhou H."/>
            <person name="Devos K.M."/>
            <person name="Bennetzen J.L."/>
            <person name="Unver T."/>
            <person name="Budak H."/>
            <person name="Gulick P.J."/>
            <person name="Galiba G."/>
            <person name="Kalapos B."/>
            <person name="Nelson D.R."/>
            <person name="Li P."/>
            <person name="You F.M."/>
            <person name="Luo M.C."/>
            <person name="Dvorak J."/>
        </authorList>
    </citation>
    <scope>NUCLEOTIDE SEQUENCE [LARGE SCALE GENOMIC DNA]</scope>
    <source>
        <strain evidence="5">cv. AL8/78</strain>
    </source>
</reference>
<reference evidence="6" key="2">
    <citation type="journal article" date="2017" name="Nat. Plants">
        <title>The Aegilops tauschii genome reveals multiple impacts of transposons.</title>
        <authorList>
            <person name="Zhao G."/>
            <person name="Zou C."/>
            <person name="Li K."/>
            <person name="Wang K."/>
            <person name="Li T."/>
            <person name="Gao L."/>
            <person name="Zhang X."/>
            <person name="Wang H."/>
            <person name="Yang Z."/>
            <person name="Liu X."/>
            <person name="Jiang W."/>
            <person name="Mao L."/>
            <person name="Kong X."/>
            <person name="Jiao Y."/>
            <person name="Jia J."/>
        </authorList>
    </citation>
    <scope>NUCLEOTIDE SEQUENCE [LARGE SCALE GENOMIC DNA]</scope>
    <source>
        <strain evidence="6">cv. AL8/78</strain>
    </source>
</reference>
<protein>
    <recommendedName>
        <fullName evidence="4">Protein kinase domain-containing protein</fullName>
    </recommendedName>
</protein>
<dbReference type="PANTHER" id="PTHR47985:SF44">
    <property type="entry name" value="SERINE_THREONINE-PROTEIN KINASE PBS1"/>
    <property type="match status" value="1"/>
</dbReference>
<keyword evidence="2" id="KW-0418">Kinase</keyword>
<dbReference type="Gramene" id="AET1Gv20340900.1">
    <property type="protein sequence ID" value="AET1Gv20340900.1"/>
    <property type="gene ID" value="AET1Gv20340900"/>
</dbReference>
<reference evidence="5" key="3">
    <citation type="journal article" date="2017" name="Nature">
        <title>Genome sequence of the progenitor of the wheat D genome Aegilops tauschii.</title>
        <authorList>
            <person name="Luo M.C."/>
            <person name="Gu Y.Q."/>
            <person name="Puiu D."/>
            <person name="Wang H."/>
            <person name="Twardziok S.O."/>
            <person name="Deal K.R."/>
            <person name="Huo N."/>
            <person name="Zhu T."/>
            <person name="Wang L."/>
            <person name="Wang Y."/>
            <person name="McGuire P.E."/>
            <person name="Liu S."/>
            <person name="Long H."/>
            <person name="Ramasamy R.K."/>
            <person name="Rodriguez J.C."/>
            <person name="Van S.L."/>
            <person name="Yuan L."/>
            <person name="Wang Z."/>
            <person name="Xia Z."/>
            <person name="Xiao L."/>
            <person name="Anderson O.D."/>
            <person name="Ouyang S."/>
            <person name="Liang Y."/>
            <person name="Zimin A.V."/>
            <person name="Pertea G."/>
            <person name="Qi P."/>
            <person name="Bennetzen J.L."/>
            <person name="Dai X."/>
            <person name="Dawson M.W."/>
            <person name="Muller H.G."/>
            <person name="Kugler K."/>
            <person name="Rivarola-Duarte L."/>
            <person name="Spannagl M."/>
            <person name="Mayer K.F.X."/>
            <person name="Lu F.H."/>
            <person name="Bevan M.W."/>
            <person name="Leroy P."/>
            <person name="Li P."/>
            <person name="You F.M."/>
            <person name="Sun Q."/>
            <person name="Liu Z."/>
            <person name="Lyons E."/>
            <person name="Wicker T."/>
            <person name="Salzberg S.L."/>
            <person name="Devos K.M."/>
            <person name="Dvorak J."/>
        </authorList>
    </citation>
    <scope>NUCLEOTIDE SEQUENCE [LARGE SCALE GENOMIC DNA]</scope>
    <source>
        <strain evidence="5">cv. AL8/78</strain>
    </source>
</reference>
<dbReference type="GO" id="GO:0004674">
    <property type="term" value="F:protein serine/threonine kinase activity"/>
    <property type="evidence" value="ECO:0007669"/>
    <property type="project" value="UniProtKB-KW"/>
</dbReference>
<keyword evidence="3" id="KW-0472">Membrane</keyword>
<evidence type="ECO:0000259" key="4">
    <source>
        <dbReference type="PROSITE" id="PS50011"/>
    </source>
</evidence>
<sequence>AMSDVYSYGVVLLELVTGRKSLDKSRPVREQTLADWALPMLTHKKKVLGILDARLGSDDYPVRSVQKAAMLAYHCLSSNPKARPLMRDIVASLEPLQQLELMPANV</sequence>
<evidence type="ECO:0000313" key="5">
    <source>
        <dbReference type="EnsemblPlants" id="AET1Gv20340900.1"/>
    </source>
</evidence>
<dbReference type="InterPro" id="IPR001245">
    <property type="entry name" value="Ser-Thr/Tyr_kinase_cat_dom"/>
</dbReference>
<evidence type="ECO:0000256" key="2">
    <source>
        <dbReference type="ARBA" id="ARBA00022527"/>
    </source>
</evidence>
<dbReference type="PROSITE" id="PS50011">
    <property type="entry name" value="PROTEIN_KINASE_DOM"/>
    <property type="match status" value="1"/>
</dbReference>
<dbReference type="AlphaFoldDB" id="A0A452Y927"/>
<evidence type="ECO:0000256" key="1">
    <source>
        <dbReference type="ARBA" id="ARBA00004370"/>
    </source>
</evidence>